<keyword evidence="3" id="KW-1185">Reference proteome</keyword>
<evidence type="ECO:0000313" key="2">
    <source>
        <dbReference type="EMBL" id="MQM17775.1"/>
    </source>
</evidence>
<evidence type="ECO:0000313" key="3">
    <source>
        <dbReference type="Proteomes" id="UP000652761"/>
    </source>
</evidence>
<accession>A0A843XEW6</accession>
<reference evidence="2" key="1">
    <citation type="submission" date="2017-07" db="EMBL/GenBank/DDBJ databases">
        <title>Taro Niue Genome Assembly and Annotation.</title>
        <authorList>
            <person name="Atibalentja N."/>
            <person name="Keating K."/>
            <person name="Fields C.J."/>
        </authorList>
    </citation>
    <scope>NUCLEOTIDE SEQUENCE</scope>
    <source>
        <strain evidence="2">Niue_2</strain>
        <tissue evidence="2">Leaf</tissue>
    </source>
</reference>
<feature type="compositionally biased region" description="Polar residues" evidence="1">
    <location>
        <begin position="40"/>
        <end position="51"/>
    </location>
</feature>
<dbReference type="AlphaFoldDB" id="A0A843XEW6"/>
<proteinExistence type="predicted"/>
<name>A0A843XEW6_COLES</name>
<feature type="compositionally biased region" description="Low complexity" evidence="1">
    <location>
        <begin position="12"/>
        <end position="28"/>
    </location>
</feature>
<organism evidence="2 3">
    <name type="scientific">Colocasia esculenta</name>
    <name type="common">Wild taro</name>
    <name type="synonym">Arum esculentum</name>
    <dbReference type="NCBI Taxonomy" id="4460"/>
    <lineage>
        <taxon>Eukaryota</taxon>
        <taxon>Viridiplantae</taxon>
        <taxon>Streptophyta</taxon>
        <taxon>Embryophyta</taxon>
        <taxon>Tracheophyta</taxon>
        <taxon>Spermatophyta</taxon>
        <taxon>Magnoliopsida</taxon>
        <taxon>Liliopsida</taxon>
        <taxon>Araceae</taxon>
        <taxon>Aroideae</taxon>
        <taxon>Colocasieae</taxon>
        <taxon>Colocasia</taxon>
    </lineage>
</organism>
<gene>
    <name evidence="2" type="ORF">Taro_050755</name>
</gene>
<dbReference type="Proteomes" id="UP000652761">
    <property type="component" value="Unassembled WGS sequence"/>
</dbReference>
<feature type="region of interest" description="Disordered" evidence="1">
    <location>
        <begin position="1"/>
        <end position="51"/>
    </location>
</feature>
<dbReference type="EMBL" id="NMUH01007756">
    <property type="protein sequence ID" value="MQM17775.1"/>
    <property type="molecule type" value="Genomic_DNA"/>
</dbReference>
<evidence type="ECO:0000256" key="1">
    <source>
        <dbReference type="SAM" id="MobiDB-lite"/>
    </source>
</evidence>
<protein>
    <submittedName>
        <fullName evidence="2">Uncharacterized protein</fullName>
    </submittedName>
</protein>
<sequence>MSLPAASPSRATMTPSSTTLPSTSFPLSHTPPPCRRTAASPCSASTTQPSLPMSLLPISHECGPGTFSIFFATSGAINEQPPEDDRDPTVAPTP</sequence>
<feature type="region of interest" description="Disordered" evidence="1">
    <location>
        <begin position="73"/>
        <end position="94"/>
    </location>
</feature>
<comment type="caution">
    <text evidence="2">The sequence shown here is derived from an EMBL/GenBank/DDBJ whole genome shotgun (WGS) entry which is preliminary data.</text>
</comment>